<name>A0AAV0IVM2_9ROSI</name>
<reference evidence="2" key="1">
    <citation type="submission" date="2022-08" db="EMBL/GenBank/DDBJ databases">
        <authorList>
            <person name="Gutierrez-Valencia J."/>
        </authorList>
    </citation>
    <scope>NUCLEOTIDE SEQUENCE</scope>
</reference>
<proteinExistence type="predicted"/>
<accession>A0AAV0IVM2</accession>
<gene>
    <name evidence="2" type="ORF">LITE_LOCUS11258</name>
</gene>
<dbReference type="AlphaFoldDB" id="A0AAV0IVM2"/>
<protein>
    <submittedName>
        <fullName evidence="2">Uncharacterized protein</fullName>
    </submittedName>
</protein>
<feature type="region of interest" description="Disordered" evidence="1">
    <location>
        <begin position="182"/>
        <end position="212"/>
    </location>
</feature>
<organism evidence="2 3">
    <name type="scientific">Linum tenue</name>
    <dbReference type="NCBI Taxonomy" id="586396"/>
    <lineage>
        <taxon>Eukaryota</taxon>
        <taxon>Viridiplantae</taxon>
        <taxon>Streptophyta</taxon>
        <taxon>Embryophyta</taxon>
        <taxon>Tracheophyta</taxon>
        <taxon>Spermatophyta</taxon>
        <taxon>Magnoliopsida</taxon>
        <taxon>eudicotyledons</taxon>
        <taxon>Gunneridae</taxon>
        <taxon>Pentapetalae</taxon>
        <taxon>rosids</taxon>
        <taxon>fabids</taxon>
        <taxon>Malpighiales</taxon>
        <taxon>Linaceae</taxon>
        <taxon>Linum</taxon>
    </lineage>
</organism>
<evidence type="ECO:0000256" key="1">
    <source>
        <dbReference type="SAM" id="MobiDB-lite"/>
    </source>
</evidence>
<dbReference type="EMBL" id="CAMGYJ010000004">
    <property type="protein sequence ID" value="CAI0401554.1"/>
    <property type="molecule type" value="Genomic_DNA"/>
</dbReference>
<evidence type="ECO:0000313" key="2">
    <source>
        <dbReference type="EMBL" id="CAI0401554.1"/>
    </source>
</evidence>
<keyword evidence="3" id="KW-1185">Reference proteome</keyword>
<dbReference type="Proteomes" id="UP001154282">
    <property type="component" value="Unassembled WGS sequence"/>
</dbReference>
<evidence type="ECO:0000313" key="3">
    <source>
        <dbReference type="Proteomes" id="UP001154282"/>
    </source>
</evidence>
<sequence length="227" mass="25585">MDGVKNDNSTLYVFFPIAAAAHDRRSWVDQRAFLPMTPFLLTKCPSLEDHAFQSHKGQIAASCQIHHYYQGVYCIHHLASPLLRFLVLYSRANCDYPSFQLDLQSLELTACSRVAHLLSLSFRNQGLQVGHLKQHKKLPIEALLETGTIPCLFSSPGLSMGLVPITPVHQIHSREGLMSRDSMAEEAEDWAEQKNQRMEPLDWVSSSSSSSLELVWDPLVVKEVDQV</sequence>
<feature type="compositionally biased region" description="Basic and acidic residues" evidence="1">
    <location>
        <begin position="191"/>
        <end position="200"/>
    </location>
</feature>
<comment type="caution">
    <text evidence="2">The sequence shown here is derived from an EMBL/GenBank/DDBJ whole genome shotgun (WGS) entry which is preliminary data.</text>
</comment>